<keyword evidence="4" id="KW-0813">Transport</keyword>
<evidence type="ECO:0000313" key="15">
    <source>
        <dbReference type="Proteomes" id="UP000501690"/>
    </source>
</evidence>
<dbReference type="EMBL" id="CP039345">
    <property type="protein sequence ID" value="QCD76957.1"/>
    <property type="molecule type" value="Genomic_DNA"/>
</dbReference>
<dbReference type="InterPro" id="IPR019049">
    <property type="entry name" value="Nucleoporin_prot_Ndc1/Nup"/>
</dbReference>
<dbReference type="PANTHER" id="PTHR13269">
    <property type="entry name" value="NUCLEOPORIN NDC1"/>
    <property type="match status" value="1"/>
</dbReference>
<evidence type="ECO:0000256" key="3">
    <source>
        <dbReference type="ARBA" id="ARBA00005760"/>
    </source>
</evidence>
<evidence type="ECO:0000256" key="11">
    <source>
        <dbReference type="ARBA" id="ARBA00023136"/>
    </source>
</evidence>
<evidence type="ECO:0000256" key="9">
    <source>
        <dbReference type="ARBA" id="ARBA00023010"/>
    </source>
</evidence>
<dbReference type="GO" id="GO:0070762">
    <property type="term" value="C:nuclear pore transmembrane ring"/>
    <property type="evidence" value="ECO:0007669"/>
    <property type="project" value="TreeGrafter"/>
</dbReference>
<feature type="transmembrane region" description="Helical" evidence="13">
    <location>
        <begin position="156"/>
        <end position="175"/>
    </location>
</feature>
<name>A0A4D6KMX7_VIGUN</name>
<proteinExistence type="inferred from homology"/>
<keyword evidence="8 13" id="KW-1133">Transmembrane helix</keyword>
<evidence type="ECO:0000256" key="4">
    <source>
        <dbReference type="ARBA" id="ARBA00022448"/>
    </source>
</evidence>
<keyword evidence="15" id="KW-1185">Reference proteome</keyword>
<feature type="transmembrane region" description="Helical" evidence="13">
    <location>
        <begin position="21"/>
        <end position="43"/>
    </location>
</feature>
<protein>
    <submittedName>
        <fullName evidence="14">Nucleoporin NDC1</fullName>
    </submittedName>
</protein>
<keyword evidence="7" id="KW-0653">Protein transport</keyword>
<evidence type="ECO:0000256" key="10">
    <source>
        <dbReference type="ARBA" id="ARBA00023132"/>
    </source>
</evidence>
<keyword evidence="10" id="KW-0906">Nuclear pore complex</keyword>
<evidence type="ECO:0000256" key="1">
    <source>
        <dbReference type="ARBA" id="ARBA00004232"/>
    </source>
</evidence>
<sequence length="495" mass="55088">MMMMSGSRGRLEMLVKNRLMSFLIWQSISSSIVFLHFLCLPLSSPHYPFFSFIVFLSSHLLFFPTLSFLSSPHPRPRLPLSLLFATAAAFSAALSLPAAAHPSSPLPRLAFRGFLIGSLFASHYLFQRRWLLHFPIIQRPPFFSFKMGVPSAARQAFKLSVLAFFISGVLLELLPHPFKYAVATTRFFVEQITSFAATFAIFFSWELTHHLHWVLHTKRAIFAPPKGSAAAETNPSEHLLSALEETNPTSLPRYLAHLDLYMVCENNVDTWRRAGFFEETGETYKRVVAVCLKPLEHLATKLGEGSGSSVDKATQLSNQLLSPTDPRSDLKYVEELYNFQLYAWCSRSVASLTACSRKEDKFGVAQLSGSNAAVVSTLLSCLLAVENFMGKKTNLQPPNQLLGAAGIKWATVNSGRVDVAAGKRRSGPVNSKAYAIADVLKTSIYQIVSAFQDEMSAGAKANLLEKDWITTGKPVFGTREMLIQKLRIFLDFRAT</sequence>
<dbReference type="Pfam" id="PF09531">
    <property type="entry name" value="Ndc1_Nup"/>
    <property type="match status" value="1"/>
</dbReference>
<dbReference type="AlphaFoldDB" id="A0A4D6KMX7"/>
<dbReference type="GO" id="GO:0015031">
    <property type="term" value="P:protein transport"/>
    <property type="evidence" value="ECO:0007669"/>
    <property type="project" value="UniProtKB-KW"/>
</dbReference>
<keyword evidence="5 13" id="KW-0812">Transmembrane</keyword>
<evidence type="ECO:0000256" key="13">
    <source>
        <dbReference type="SAM" id="Phobius"/>
    </source>
</evidence>
<feature type="transmembrane region" description="Helical" evidence="13">
    <location>
        <begin position="106"/>
        <end position="126"/>
    </location>
</feature>
<evidence type="ECO:0000256" key="7">
    <source>
        <dbReference type="ARBA" id="ARBA00022927"/>
    </source>
</evidence>
<dbReference type="GO" id="GO:0031965">
    <property type="term" value="C:nuclear membrane"/>
    <property type="evidence" value="ECO:0007669"/>
    <property type="project" value="UniProtKB-SubCell"/>
</dbReference>
<evidence type="ECO:0000313" key="14">
    <source>
        <dbReference type="EMBL" id="QCD76957.1"/>
    </source>
</evidence>
<evidence type="ECO:0000256" key="6">
    <source>
        <dbReference type="ARBA" id="ARBA00022816"/>
    </source>
</evidence>
<organism evidence="14 15">
    <name type="scientific">Vigna unguiculata</name>
    <name type="common">Cowpea</name>
    <dbReference type="NCBI Taxonomy" id="3917"/>
    <lineage>
        <taxon>Eukaryota</taxon>
        <taxon>Viridiplantae</taxon>
        <taxon>Streptophyta</taxon>
        <taxon>Embryophyta</taxon>
        <taxon>Tracheophyta</taxon>
        <taxon>Spermatophyta</taxon>
        <taxon>Magnoliopsida</taxon>
        <taxon>eudicotyledons</taxon>
        <taxon>Gunneridae</taxon>
        <taxon>Pentapetalae</taxon>
        <taxon>rosids</taxon>
        <taxon>fabids</taxon>
        <taxon>Fabales</taxon>
        <taxon>Fabaceae</taxon>
        <taxon>Papilionoideae</taxon>
        <taxon>50 kb inversion clade</taxon>
        <taxon>NPAAA clade</taxon>
        <taxon>indigoferoid/millettioid clade</taxon>
        <taxon>Phaseoleae</taxon>
        <taxon>Vigna</taxon>
    </lineage>
</organism>
<keyword evidence="11 13" id="KW-0472">Membrane</keyword>
<dbReference type="PANTHER" id="PTHR13269:SF6">
    <property type="entry name" value="NUCLEOPORIN NDC1"/>
    <property type="match status" value="1"/>
</dbReference>
<reference evidence="14 15" key="1">
    <citation type="submission" date="2019-04" db="EMBL/GenBank/DDBJ databases">
        <title>An improved genome assembly and genetic linkage map for asparagus bean, Vigna unguiculata ssp. sesquipedialis.</title>
        <authorList>
            <person name="Xia Q."/>
            <person name="Zhang R."/>
            <person name="Dong Y."/>
        </authorList>
    </citation>
    <scope>NUCLEOTIDE SEQUENCE [LARGE SCALE GENOMIC DNA]</scope>
    <source>
        <tissue evidence="14">Leaf</tissue>
    </source>
</reference>
<keyword evidence="9" id="KW-0811">Translocation</keyword>
<dbReference type="GO" id="GO:0051028">
    <property type="term" value="P:mRNA transport"/>
    <property type="evidence" value="ECO:0007669"/>
    <property type="project" value="UniProtKB-KW"/>
</dbReference>
<dbReference type="GO" id="GO:0006999">
    <property type="term" value="P:nuclear pore organization"/>
    <property type="evidence" value="ECO:0007669"/>
    <property type="project" value="TreeGrafter"/>
</dbReference>
<dbReference type="Proteomes" id="UP000501690">
    <property type="component" value="Linkage Group LG1"/>
</dbReference>
<keyword evidence="6" id="KW-0509">mRNA transport</keyword>
<evidence type="ECO:0000256" key="12">
    <source>
        <dbReference type="ARBA" id="ARBA00023242"/>
    </source>
</evidence>
<dbReference type="GO" id="GO:0030674">
    <property type="term" value="F:protein-macromolecule adaptor activity"/>
    <property type="evidence" value="ECO:0007669"/>
    <property type="project" value="TreeGrafter"/>
</dbReference>
<feature type="transmembrane region" description="Helical" evidence="13">
    <location>
        <begin position="81"/>
        <end position="100"/>
    </location>
</feature>
<gene>
    <name evidence="14" type="ORF">DEO72_LG1g579</name>
</gene>
<comment type="similarity">
    <text evidence="3">Belongs to the NDC1 family.</text>
</comment>
<keyword evidence="12" id="KW-0539">Nucleus</keyword>
<evidence type="ECO:0000256" key="8">
    <source>
        <dbReference type="ARBA" id="ARBA00022989"/>
    </source>
</evidence>
<evidence type="ECO:0000256" key="2">
    <source>
        <dbReference type="ARBA" id="ARBA00004567"/>
    </source>
</evidence>
<accession>A0A4D6KMX7</accession>
<feature type="transmembrane region" description="Helical" evidence="13">
    <location>
        <begin position="49"/>
        <end position="69"/>
    </location>
</feature>
<evidence type="ECO:0000256" key="5">
    <source>
        <dbReference type="ARBA" id="ARBA00022692"/>
    </source>
</evidence>
<comment type="subcellular location">
    <subcellularLocation>
        <location evidence="1">Nucleus membrane</location>
        <topology evidence="1">Multi-pass membrane protein</topology>
    </subcellularLocation>
    <subcellularLocation>
        <location evidence="2">Nucleus</location>
        <location evidence="2">Nuclear pore complex</location>
    </subcellularLocation>
</comment>